<evidence type="ECO:0000256" key="1">
    <source>
        <dbReference type="SAM" id="MobiDB-lite"/>
    </source>
</evidence>
<name>A0ABX7IJ15_9ACTO</name>
<dbReference type="RefSeq" id="WP_204424332.1">
    <property type="nucleotide sequence ID" value="NZ_CP070228.1"/>
</dbReference>
<feature type="compositionally biased region" description="Low complexity" evidence="1">
    <location>
        <begin position="159"/>
        <end position="170"/>
    </location>
</feature>
<evidence type="ECO:0000313" key="4">
    <source>
        <dbReference type="Proteomes" id="UP000602653"/>
    </source>
</evidence>
<keyword evidence="2" id="KW-0472">Membrane</keyword>
<gene>
    <name evidence="3" type="ORF">JTE88_08455</name>
</gene>
<proteinExistence type="predicted"/>
<feature type="region of interest" description="Disordered" evidence="1">
    <location>
        <begin position="1"/>
        <end position="21"/>
    </location>
</feature>
<dbReference type="EMBL" id="CP070228">
    <property type="protein sequence ID" value="QRV02090.1"/>
    <property type="molecule type" value="Genomic_DNA"/>
</dbReference>
<feature type="region of interest" description="Disordered" evidence="1">
    <location>
        <begin position="159"/>
        <end position="197"/>
    </location>
</feature>
<protein>
    <submittedName>
        <fullName evidence="3">Uncharacterized protein</fullName>
    </submittedName>
</protein>
<feature type="compositionally biased region" description="Polar residues" evidence="1">
    <location>
        <begin position="1"/>
        <end position="12"/>
    </location>
</feature>
<organism evidence="3 4">
    <name type="scientific">Arcanobacterium phocisimile</name>
    <dbReference type="NCBI Taxonomy" id="1302235"/>
    <lineage>
        <taxon>Bacteria</taxon>
        <taxon>Bacillati</taxon>
        <taxon>Actinomycetota</taxon>
        <taxon>Actinomycetes</taxon>
        <taxon>Actinomycetales</taxon>
        <taxon>Actinomycetaceae</taxon>
        <taxon>Arcanobacterium</taxon>
    </lineage>
</organism>
<feature type="region of interest" description="Disordered" evidence="1">
    <location>
        <begin position="52"/>
        <end position="127"/>
    </location>
</feature>
<reference evidence="3 4" key="1">
    <citation type="submission" date="2021-02" db="EMBL/GenBank/DDBJ databases">
        <title>Complete Genome Sequence of Arcanobacterium phocisimile strain DSM 26142T from a harbour seal.</title>
        <authorList>
            <person name="Borowiak M."/>
            <person name="Alssahen M."/>
            <person name="Malorny B."/>
            <person name="Laemmler C."/>
            <person name="Siebert U."/>
            <person name="Ploetz M."/>
            <person name="Abdulmawjood A."/>
        </authorList>
    </citation>
    <scope>NUCLEOTIDE SEQUENCE [LARGE SCALE GENOMIC DNA]</scope>
    <source>
        <strain evidence="3 4">DSM 26142</strain>
    </source>
</reference>
<keyword evidence="2" id="KW-0812">Transmembrane</keyword>
<feature type="transmembrane region" description="Helical" evidence="2">
    <location>
        <begin position="256"/>
        <end position="275"/>
    </location>
</feature>
<feature type="transmembrane region" description="Helical" evidence="2">
    <location>
        <begin position="287"/>
        <end position="306"/>
    </location>
</feature>
<feature type="region of interest" description="Disordered" evidence="1">
    <location>
        <begin position="132"/>
        <end position="151"/>
    </location>
</feature>
<keyword evidence="4" id="KW-1185">Reference proteome</keyword>
<feature type="transmembrane region" description="Helical" evidence="2">
    <location>
        <begin position="340"/>
        <end position="357"/>
    </location>
</feature>
<accession>A0ABX7IJ15</accession>
<feature type="transmembrane region" description="Helical" evidence="2">
    <location>
        <begin position="216"/>
        <end position="236"/>
    </location>
</feature>
<feature type="compositionally biased region" description="Polar residues" evidence="1">
    <location>
        <begin position="132"/>
        <end position="144"/>
    </location>
</feature>
<sequence length="389" mass="41789">MTTPNDPYNSANPRPFDDDDILEPIVENTDRLQPEDQSEHVTGETVLADDALNLGNDAPDFGEILNSDQAPAESGESAELPETDTSQWGSPKYAAEPHYSANEFANVEPREDLADPDLPAPGPAQPVAHQTIATKAPSNPNPTLGSYFGDDESADSSAAVAALATAEAATPQRKSVMPVEENDEPAFAPSREDWGADPGEIGEITEIPEEPKGRGWIHTGSFFLTLLLMPLAWYLISDAGARLYLVEKNPWDAQAFAFFPFIELLGGLITLAALWLTARASSLGAQFWGAIVTIAGMVALIVPSLGHKGINWLDAQIGDFNAFTGNVIHHLELDLGTGRVVILGFLLFMTGVATHAARRRGAMRATSLTRREFLLSTSTSEKTENTPAN</sequence>
<dbReference type="Proteomes" id="UP000602653">
    <property type="component" value="Chromosome"/>
</dbReference>
<evidence type="ECO:0000313" key="3">
    <source>
        <dbReference type="EMBL" id="QRV02090.1"/>
    </source>
</evidence>
<keyword evidence="2" id="KW-1133">Transmembrane helix</keyword>
<evidence type="ECO:0000256" key="2">
    <source>
        <dbReference type="SAM" id="Phobius"/>
    </source>
</evidence>